<comment type="caution">
    <text evidence="3">The sequence shown here is derived from an EMBL/GenBank/DDBJ whole genome shotgun (WGS) entry which is preliminary data.</text>
</comment>
<gene>
    <name evidence="3" type="ORF">ABT39_MTgene1195</name>
    <name evidence="1" type="ORF">ABT39_MTgene2235</name>
    <name evidence="2" type="ORF">ABT39_MTgene4653</name>
</gene>
<dbReference type="AlphaFoldDB" id="A0A117NJC2"/>
<name>A0A117NJC2_PICGL</name>
<dbReference type="EMBL" id="LKAM01000005">
    <property type="protein sequence ID" value="KUM48638.1"/>
    <property type="molecule type" value="Genomic_DNA"/>
</dbReference>
<proteinExistence type="predicted"/>
<dbReference type="EMBL" id="LKAM01000001">
    <property type="protein sequence ID" value="KUM51348.1"/>
    <property type="molecule type" value="Genomic_DNA"/>
</dbReference>
<accession>A0A117NJC2</accession>
<evidence type="ECO:0000313" key="3">
    <source>
        <dbReference type="EMBL" id="KUM51348.1"/>
    </source>
</evidence>
<dbReference type="EMBL" id="LKAM01000015">
    <property type="protein sequence ID" value="KUM45881.1"/>
    <property type="molecule type" value="Genomic_DNA"/>
</dbReference>
<evidence type="ECO:0000313" key="1">
    <source>
        <dbReference type="EMBL" id="KUM45881.1"/>
    </source>
</evidence>
<keyword evidence="3" id="KW-0496">Mitochondrion</keyword>
<reference evidence="3" key="1">
    <citation type="journal article" date="2015" name="Genome Biol. Evol.">
        <title>Organellar Genomes of White Spruce (Picea glauca): Assembly and Annotation.</title>
        <authorList>
            <person name="Jackman S.D."/>
            <person name="Warren R.L."/>
            <person name="Gibb E.A."/>
            <person name="Vandervalk B.P."/>
            <person name="Mohamadi H."/>
            <person name="Chu J."/>
            <person name="Raymond A."/>
            <person name="Pleasance S."/>
            <person name="Coope R."/>
            <person name="Wildung M.R."/>
            <person name="Ritland C.E."/>
            <person name="Bousquet J."/>
            <person name="Jones S.J."/>
            <person name="Bohlmann J."/>
            <person name="Birol I."/>
        </authorList>
    </citation>
    <scope>NUCLEOTIDE SEQUENCE [LARGE SCALE GENOMIC DNA]</scope>
    <source>
        <tissue evidence="3">Flushing bud</tissue>
    </source>
</reference>
<protein>
    <submittedName>
        <fullName evidence="3">Uncharacterized protein</fullName>
    </submittedName>
</protein>
<sequence>MSSLMTHTMSKVQEGVEERLEGPVRFLSLLPHIRPHSHAPQYARFTTFPFRSIRNCQHIPTKKVSPSLPTSRTQHYQLSSPSVPIACPHRGRSSLSIEVQSHVPFIP</sequence>
<organism evidence="3">
    <name type="scientific">Picea glauca</name>
    <name type="common">White spruce</name>
    <name type="synonym">Pinus glauca</name>
    <dbReference type="NCBI Taxonomy" id="3330"/>
    <lineage>
        <taxon>Eukaryota</taxon>
        <taxon>Viridiplantae</taxon>
        <taxon>Streptophyta</taxon>
        <taxon>Embryophyta</taxon>
        <taxon>Tracheophyta</taxon>
        <taxon>Spermatophyta</taxon>
        <taxon>Pinopsida</taxon>
        <taxon>Pinidae</taxon>
        <taxon>Conifers I</taxon>
        <taxon>Pinales</taxon>
        <taxon>Pinaceae</taxon>
        <taxon>Picea</taxon>
    </lineage>
</organism>
<geneLocation type="mitochondrion" evidence="3"/>
<evidence type="ECO:0000313" key="2">
    <source>
        <dbReference type="EMBL" id="KUM48638.1"/>
    </source>
</evidence>